<feature type="compositionally biased region" description="Polar residues" evidence="1">
    <location>
        <begin position="132"/>
        <end position="145"/>
    </location>
</feature>
<dbReference type="AlphaFoldDB" id="A0AAP0NN51"/>
<dbReference type="Proteomes" id="UP001420932">
    <property type="component" value="Unassembled WGS sequence"/>
</dbReference>
<organism evidence="4 5">
    <name type="scientific">Stephania yunnanensis</name>
    <dbReference type="NCBI Taxonomy" id="152371"/>
    <lineage>
        <taxon>Eukaryota</taxon>
        <taxon>Viridiplantae</taxon>
        <taxon>Streptophyta</taxon>
        <taxon>Embryophyta</taxon>
        <taxon>Tracheophyta</taxon>
        <taxon>Spermatophyta</taxon>
        <taxon>Magnoliopsida</taxon>
        <taxon>Ranunculales</taxon>
        <taxon>Menispermaceae</taxon>
        <taxon>Menispermoideae</taxon>
        <taxon>Cissampelideae</taxon>
        <taxon>Stephania</taxon>
    </lineage>
</organism>
<evidence type="ECO:0000259" key="3">
    <source>
        <dbReference type="Pfam" id="PF23086"/>
    </source>
</evidence>
<feature type="compositionally biased region" description="Basic residues" evidence="1">
    <location>
        <begin position="213"/>
        <end position="222"/>
    </location>
</feature>
<dbReference type="GO" id="GO:0015030">
    <property type="term" value="C:Cajal body"/>
    <property type="evidence" value="ECO:0007669"/>
    <property type="project" value="TreeGrafter"/>
</dbReference>
<dbReference type="EMBL" id="JBBNAF010000009">
    <property type="protein sequence ID" value="KAK9113602.1"/>
    <property type="molecule type" value="Genomic_DNA"/>
</dbReference>
<feature type="domain" description="Coilin tudor" evidence="3">
    <location>
        <begin position="441"/>
        <end position="545"/>
    </location>
</feature>
<keyword evidence="5" id="KW-1185">Reference proteome</keyword>
<dbReference type="PANTHER" id="PTHR15197:SF0">
    <property type="entry name" value="COILIN"/>
    <property type="match status" value="1"/>
</dbReference>
<accession>A0AAP0NN51</accession>
<evidence type="ECO:0000256" key="1">
    <source>
        <dbReference type="SAM" id="MobiDB-lite"/>
    </source>
</evidence>
<name>A0AAP0NN51_9MAGN</name>
<dbReference type="InterPro" id="IPR056398">
    <property type="entry name" value="Tudor_Coilin"/>
</dbReference>
<dbReference type="InterPro" id="IPR024822">
    <property type="entry name" value="Coilin"/>
</dbReference>
<evidence type="ECO:0008006" key="6">
    <source>
        <dbReference type="Google" id="ProtNLM"/>
    </source>
</evidence>
<feature type="compositionally biased region" description="Basic and acidic residues" evidence="1">
    <location>
        <begin position="230"/>
        <end position="244"/>
    </location>
</feature>
<dbReference type="PANTHER" id="PTHR15197">
    <property type="entry name" value="COILIN P80"/>
    <property type="match status" value="1"/>
</dbReference>
<feature type="compositionally biased region" description="Basic and acidic residues" evidence="1">
    <location>
        <begin position="275"/>
        <end position="325"/>
    </location>
</feature>
<comment type="caution">
    <text evidence="4">The sequence shown here is derived from an EMBL/GenBank/DDBJ whole genome shotgun (WGS) entry which is preliminary data.</text>
</comment>
<dbReference type="GO" id="GO:0030620">
    <property type="term" value="F:U2 snRNA binding"/>
    <property type="evidence" value="ECO:0007669"/>
    <property type="project" value="TreeGrafter"/>
</dbReference>
<evidence type="ECO:0000259" key="2">
    <source>
        <dbReference type="Pfam" id="PF15862"/>
    </source>
</evidence>
<dbReference type="Pfam" id="PF23086">
    <property type="entry name" value="Tudor_Coilin"/>
    <property type="match status" value="1"/>
</dbReference>
<dbReference type="InterPro" id="IPR031722">
    <property type="entry name" value="Coilin_N"/>
</dbReference>
<proteinExistence type="predicted"/>
<feature type="region of interest" description="Disordered" evidence="1">
    <location>
        <begin position="129"/>
        <end position="263"/>
    </location>
</feature>
<gene>
    <name evidence="4" type="ORF">Syun_020399</name>
</gene>
<dbReference type="Pfam" id="PF15862">
    <property type="entry name" value="Coilin_N"/>
    <property type="match status" value="1"/>
</dbReference>
<feature type="compositionally biased region" description="Acidic residues" evidence="1">
    <location>
        <begin position="326"/>
        <end position="338"/>
    </location>
</feature>
<feature type="compositionally biased region" description="Polar residues" evidence="1">
    <location>
        <begin position="245"/>
        <end position="254"/>
    </location>
</feature>
<reference evidence="4 5" key="1">
    <citation type="submission" date="2024-01" db="EMBL/GenBank/DDBJ databases">
        <title>Genome assemblies of Stephania.</title>
        <authorList>
            <person name="Yang L."/>
        </authorList>
    </citation>
    <scope>NUCLEOTIDE SEQUENCE [LARGE SCALE GENOMIC DNA]</scope>
    <source>
        <strain evidence="4">YNDBR</strain>
        <tissue evidence="4">Leaf</tissue>
    </source>
</reference>
<dbReference type="GO" id="GO:0030619">
    <property type="term" value="F:U1 snRNA binding"/>
    <property type="evidence" value="ECO:0007669"/>
    <property type="project" value="TreeGrafter"/>
</dbReference>
<feature type="domain" description="Coilin N-terminal" evidence="2">
    <location>
        <begin position="5"/>
        <end position="223"/>
    </location>
</feature>
<protein>
    <recommendedName>
        <fullName evidence="6">Coilin</fullName>
    </recommendedName>
</protein>
<sequence>MESARVRVAFDDGDLLSESQRSQGLDRSWFLVKPELKSVSDLASHLARDFNLAESCPNGLLLYVDGFVLPSFESTHILKDNDVVRVKRKGSVTGFLRKDDEPNLLEDSGITEKQPVLEGGKFLALIEHGNRTGDNTNEPEANGHTSNKDVLHLDTLANERPSSRKRKSSKSLENKREKKIRSKSPEKSPSVLVENVENDKHIGYQDDDNGTSSKKKSRKKEKSSKSNGKYNDKSTDKVEDRIKTNAESLTAETPSRSARRKKAKRIWLRELLRSQKEELKKPEDPGKEKQAEHEGLEKDSRESIPSRKEEMKRPEKSVNKKHAELEDSEKDYESEDDPVPIVIRPGHIRFGPVSEGQVVQQTRVPLENFQWNGAISKKRGQKWGLEKTSPATSNAYKVSRVDSVENRNWSMEISSGSKNDGIKEASIENLAILNGQHLHGPVDFEKLKPLHSTPKKGDVVTYRLVELSSSLCPELTPFRVGKVSWYDSLTDKIMLEPVPGYPVISIERGDDEDDAILPDSDVSLYREDGTLEIDFQLLHDVRAFSSDDPNPVDAVASGGNRPISSIKEIEKSSNVNSTSRAPRTDIWEELTQALSEKKQMLEKNGWNIGDTSGRSSWSYKALRSSALGPTIAMLRAGKEL</sequence>
<feature type="region of interest" description="Disordered" evidence="1">
    <location>
        <begin position="275"/>
        <end position="338"/>
    </location>
</feature>
<evidence type="ECO:0000313" key="4">
    <source>
        <dbReference type="EMBL" id="KAK9113602.1"/>
    </source>
</evidence>
<evidence type="ECO:0000313" key="5">
    <source>
        <dbReference type="Proteomes" id="UP001420932"/>
    </source>
</evidence>
<dbReference type="GO" id="GO:0000387">
    <property type="term" value="P:spliceosomal snRNP assembly"/>
    <property type="evidence" value="ECO:0007669"/>
    <property type="project" value="TreeGrafter"/>
</dbReference>